<evidence type="ECO:0000256" key="7">
    <source>
        <dbReference type="ARBA" id="ARBA00023136"/>
    </source>
</evidence>
<name>A0A7X7R6T4_9RHOO</name>
<evidence type="ECO:0000256" key="1">
    <source>
        <dbReference type="ARBA" id="ARBA00004429"/>
    </source>
</evidence>
<proteinExistence type="predicted"/>
<dbReference type="GO" id="GO:0030395">
    <property type="term" value="F:lactose binding"/>
    <property type="evidence" value="ECO:0007669"/>
    <property type="project" value="TreeGrafter"/>
</dbReference>
<evidence type="ECO:0000313" key="10">
    <source>
        <dbReference type="EMBL" id="NLF52886.1"/>
    </source>
</evidence>
<keyword evidence="3" id="KW-1003">Cell membrane</keyword>
<feature type="transmembrane region" description="Helical" evidence="8">
    <location>
        <begin position="232"/>
        <end position="252"/>
    </location>
</feature>
<dbReference type="Gene3D" id="1.20.1250.20">
    <property type="entry name" value="MFS general substrate transporter like domains"/>
    <property type="match status" value="2"/>
</dbReference>
<evidence type="ECO:0000256" key="8">
    <source>
        <dbReference type="SAM" id="Phobius"/>
    </source>
</evidence>
<keyword evidence="4" id="KW-0997">Cell inner membrane</keyword>
<keyword evidence="2" id="KW-0813">Transport</keyword>
<evidence type="ECO:0000256" key="4">
    <source>
        <dbReference type="ARBA" id="ARBA00022519"/>
    </source>
</evidence>
<dbReference type="InterPro" id="IPR024989">
    <property type="entry name" value="MFS_assoc_dom"/>
</dbReference>
<dbReference type="Proteomes" id="UP000536534">
    <property type="component" value="Unassembled WGS sequence"/>
</dbReference>
<comment type="caution">
    <text evidence="10">The sequence shown here is derived from an EMBL/GenBank/DDBJ whole genome shotgun (WGS) entry which is preliminary data.</text>
</comment>
<gene>
    <name evidence="10" type="ORF">GX576_00515</name>
</gene>
<dbReference type="PIRSF" id="PIRSF004925">
    <property type="entry name" value="HcaT"/>
    <property type="match status" value="1"/>
</dbReference>
<dbReference type="SUPFAM" id="SSF103473">
    <property type="entry name" value="MFS general substrate transporter"/>
    <property type="match status" value="1"/>
</dbReference>
<feature type="transmembrane region" description="Helical" evidence="8">
    <location>
        <begin position="289"/>
        <end position="315"/>
    </location>
</feature>
<accession>A0A7X7R6T4</accession>
<dbReference type="EMBL" id="JAAYYV010000010">
    <property type="protein sequence ID" value="NLF52886.1"/>
    <property type="molecule type" value="Genomic_DNA"/>
</dbReference>
<feature type="transmembrane region" description="Helical" evidence="8">
    <location>
        <begin position="264"/>
        <end position="283"/>
    </location>
</feature>
<reference evidence="10 11" key="1">
    <citation type="journal article" date="2020" name="Biotechnol. Biofuels">
        <title>New insights from the biogas microbiome by comprehensive genome-resolved metagenomics of nearly 1600 species originating from multiple anaerobic digesters.</title>
        <authorList>
            <person name="Campanaro S."/>
            <person name="Treu L."/>
            <person name="Rodriguez-R L.M."/>
            <person name="Kovalovszki A."/>
            <person name="Ziels R.M."/>
            <person name="Maus I."/>
            <person name="Zhu X."/>
            <person name="Kougias P.G."/>
            <person name="Basile A."/>
            <person name="Luo G."/>
            <person name="Schluter A."/>
            <person name="Konstantinidis K.T."/>
            <person name="Angelidaki I."/>
        </authorList>
    </citation>
    <scope>NUCLEOTIDE SEQUENCE [LARGE SCALE GENOMIC DNA]</scope>
    <source>
        <strain evidence="10">AS06rmzACSIP_256</strain>
    </source>
</reference>
<keyword evidence="6 8" id="KW-1133">Transmembrane helix</keyword>
<dbReference type="GO" id="GO:0005886">
    <property type="term" value="C:plasma membrane"/>
    <property type="evidence" value="ECO:0007669"/>
    <property type="project" value="UniProtKB-SubCell"/>
</dbReference>
<sequence>MLPYWRLSAYYFSYFAFVGAFAPYFTLYLQSLQLSATHIAILMSLMQLMRMLAPNLWGVLAERTGLPLPIVRVSAAMSLAGFSAFFFSTEFVVLFVAMAVMAFFWSAALPLVESVTFVHLGEQGHRYGSIRMWGSVGFIVATLALGHLLESMPIRGLLGVIAAILGAIFLCSLAVPAATPRPAGRDGGSFGATLRRPEVRALFGACLLMSAAHGALYVFYSIHVVELGYAKAFVGWLWTLGVVAEIAVFALMPRLMRRYGARDILLISFACAVLRFLLIGWGAENLGLLLFAQLLHGATFGAYHAAAIAVVNRWFPGRLQSHGQALYGSLSFGAGGMIGGLISGYTWDTIGPAWTYTLGSAFALAGLAWLALGWREDGRRLVDSA</sequence>
<evidence type="ECO:0000256" key="3">
    <source>
        <dbReference type="ARBA" id="ARBA00022475"/>
    </source>
</evidence>
<keyword evidence="7 8" id="KW-0472">Membrane</keyword>
<comment type="subcellular location">
    <subcellularLocation>
        <location evidence="1">Cell inner membrane</location>
        <topology evidence="1">Multi-pass membrane protein</topology>
    </subcellularLocation>
</comment>
<feature type="transmembrane region" description="Helical" evidence="8">
    <location>
        <begin position="93"/>
        <end position="118"/>
    </location>
</feature>
<evidence type="ECO:0000259" key="9">
    <source>
        <dbReference type="PROSITE" id="PS50850"/>
    </source>
</evidence>
<dbReference type="GO" id="GO:0015528">
    <property type="term" value="F:lactose:proton symporter activity"/>
    <property type="evidence" value="ECO:0007669"/>
    <property type="project" value="TreeGrafter"/>
</dbReference>
<evidence type="ECO:0000256" key="6">
    <source>
        <dbReference type="ARBA" id="ARBA00022989"/>
    </source>
</evidence>
<dbReference type="InterPro" id="IPR020846">
    <property type="entry name" value="MFS_dom"/>
</dbReference>
<protein>
    <submittedName>
        <fullName evidence="10">MFS transporter</fullName>
    </submittedName>
</protein>
<feature type="transmembrane region" description="Helical" evidence="8">
    <location>
        <begin position="327"/>
        <end position="347"/>
    </location>
</feature>
<evidence type="ECO:0000256" key="5">
    <source>
        <dbReference type="ARBA" id="ARBA00022692"/>
    </source>
</evidence>
<feature type="transmembrane region" description="Helical" evidence="8">
    <location>
        <begin position="32"/>
        <end position="53"/>
    </location>
</feature>
<feature type="domain" description="Major facilitator superfamily (MFS) profile" evidence="9">
    <location>
        <begin position="198"/>
        <end position="385"/>
    </location>
</feature>
<feature type="transmembrane region" description="Helical" evidence="8">
    <location>
        <begin position="7"/>
        <end position="26"/>
    </location>
</feature>
<keyword evidence="5 8" id="KW-0812">Transmembrane</keyword>
<feature type="transmembrane region" description="Helical" evidence="8">
    <location>
        <begin position="353"/>
        <end position="372"/>
    </location>
</feature>
<evidence type="ECO:0000256" key="2">
    <source>
        <dbReference type="ARBA" id="ARBA00022448"/>
    </source>
</evidence>
<feature type="transmembrane region" description="Helical" evidence="8">
    <location>
        <begin position="130"/>
        <end position="149"/>
    </location>
</feature>
<dbReference type="PANTHER" id="PTHR23522:SF10">
    <property type="entry name" value="3-PHENYLPROPIONIC ACID TRANSPORTER-RELATED"/>
    <property type="match status" value="1"/>
</dbReference>
<dbReference type="Pfam" id="PF12832">
    <property type="entry name" value="MFS_1_like"/>
    <property type="match status" value="1"/>
</dbReference>
<dbReference type="AlphaFoldDB" id="A0A7X7R6T4"/>
<dbReference type="InterPro" id="IPR026032">
    <property type="entry name" value="HcaT-like"/>
</dbReference>
<dbReference type="PANTHER" id="PTHR23522">
    <property type="entry name" value="BLL5896 PROTEIN"/>
    <property type="match status" value="1"/>
</dbReference>
<feature type="transmembrane region" description="Helical" evidence="8">
    <location>
        <begin position="65"/>
        <end position="87"/>
    </location>
</feature>
<feature type="transmembrane region" description="Helical" evidence="8">
    <location>
        <begin position="155"/>
        <end position="178"/>
    </location>
</feature>
<dbReference type="NCBIfam" id="NF037955">
    <property type="entry name" value="mfs"/>
    <property type="match status" value="1"/>
</dbReference>
<dbReference type="InterPro" id="IPR036259">
    <property type="entry name" value="MFS_trans_sf"/>
</dbReference>
<dbReference type="CDD" id="cd17335">
    <property type="entry name" value="MFS_MFSD6"/>
    <property type="match status" value="1"/>
</dbReference>
<dbReference type="PROSITE" id="PS50850">
    <property type="entry name" value="MFS"/>
    <property type="match status" value="1"/>
</dbReference>
<organism evidence="10 11">
    <name type="scientific">Thauera phenolivorans</name>
    <dbReference type="NCBI Taxonomy" id="1792543"/>
    <lineage>
        <taxon>Bacteria</taxon>
        <taxon>Pseudomonadati</taxon>
        <taxon>Pseudomonadota</taxon>
        <taxon>Betaproteobacteria</taxon>
        <taxon>Rhodocyclales</taxon>
        <taxon>Zoogloeaceae</taxon>
        <taxon>Thauera</taxon>
    </lineage>
</organism>
<evidence type="ECO:0000313" key="11">
    <source>
        <dbReference type="Proteomes" id="UP000536534"/>
    </source>
</evidence>
<feature type="transmembrane region" description="Helical" evidence="8">
    <location>
        <begin position="199"/>
        <end position="220"/>
    </location>
</feature>